<comment type="similarity">
    <text evidence="2">Belongs to the CcmB/CycW/HelB family.</text>
</comment>
<evidence type="ECO:0000256" key="3">
    <source>
        <dbReference type="ARBA" id="ARBA00022448"/>
    </source>
</evidence>
<dbReference type="InterPro" id="IPR003544">
    <property type="entry name" value="Cyt_c_biogenesis_CcmB"/>
</dbReference>
<keyword evidence="4 8" id="KW-0812">Transmembrane</keyword>
<feature type="transmembrane region" description="Helical" evidence="8">
    <location>
        <begin position="108"/>
        <end position="134"/>
    </location>
</feature>
<feature type="transmembrane region" description="Helical" evidence="8">
    <location>
        <begin position="38"/>
        <end position="56"/>
    </location>
</feature>
<dbReference type="GO" id="GO:0017004">
    <property type="term" value="P:cytochrome complex assembly"/>
    <property type="evidence" value="ECO:0007669"/>
    <property type="project" value="UniProtKB-KW"/>
</dbReference>
<keyword evidence="3" id="KW-0813">Transport</keyword>
<evidence type="ECO:0000256" key="2">
    <source>
        <dbReference type="ARBA" id="ARBA00010544"/>
    </source>
</evidence>
<name>A0A3B0VIS1_9ZZZZ</name>
<evidence type="ECO:0000256" key="7">
    <source>
        <dbReference type="ARBA" id="ARBA00023136"/>
    </source>
</evidence>
<dbReference type="GO" id="GO:1903607">
    <property type="term" value="P:cytochrome c biosynthetic process"/>
    <property type="evidence" value="ECO:0007669"/>
    <property type="project" value="TreeGrafter"/>
</dbReference>
<dbReference type="AlphaFoldDB" id="A0A3B0VIS1"/>
<evidence type="ECO:0000256" key="5">
    <source>
        <dbReference type="ARBA" id="ARBA00022748"/>
    </source>
</evidence>
<evidence type="ECO:0000256" key="4">
    <source>
        <dbReference type="ARBA" id="ARBA00022692"/>
    </source>
</evidence>
<evidence type="ECO:0008006" key="10">
    <source>
        <dbReference type="Google" id="ProtNLM"/>
    </source>
</evidence>
<dbReference type="GO" id="GO:0015232">
    <property type="term" value="F:heme transmembrane transporter activity"/>
    <property type="evidence" value="ECO:0007669"/>
    <property type="project" value="InterPro"/>
</dbReference>
<feature type="transmembrane region" description="Helical" evidence="8">
    <location>
        <begin position="68"/>
        <end position="87"/>
    </location>
</feature>
<reference evidence="9" key="1">
    <citation type="submission" date="2018-06" db="EMBL/GenBank/DDBJ databases">
        <authorList>
            <person name="Zhirakovskaya E."/>
        </authorList>
    </citation>
    <scope>NUCLEOTIDE SEQUENCE</scope>
</reference>
<dbReference type="GO" id="GO:0005886">
    <property type="term" value="C:plasma membrane"/>
    <property type="evidence" value="ECO:0007669"/>
    <property type="project" value="TreeGrafter"/>
</dbReference>
<comment type="subcellular location">
    <subcellularLocation>
        <location evidence="1">Membrane</location>
        <topology evidence="1">Multi-pass membrane protein</topology>
    </subcellularLocation>
</comment>
<evidence type="ECO:0000313" key="9">
    <source>
        <dbReference type="EMBL" id="VAW31554.1"/>
    </source>
</evidence>
<dbReference type="PANTHER" id="PTHR30070">
    <property type="entry name" value="HEME EXPORTER PROTEIN B"/>
    <property type="match status" value="1"/>
</dbReference>
<evidence type="ECO:0000256" key="1">
    <source>
        <dbReference type="ARBA" id="ARBA00004141"/>
    </source>
</evidence>
<organism evidence="9">
    <name type="scientific">hydrothermal vent metagenome</name>
    <dbReference type="NCBI Taxonomy" id="652676"/>
    <lineage>
        <taxon>unclassified sequences</taxon>
        <taxon>metagenomes</taxon>
        <taxon>ecological metagenomes</taxon>
    </lineage>
</organism>
<feature type="non-terminal residue" evidence="9">
    <location>
        <position position="198"/>
    </location>
</feature>
<dbReference type="Pfam" id="PF03379">
    <property type="entry name" value="CcmB"/>
    <property type="match status" value="1"/>
</dbReference>
<feature type="transmembrane region" description="Helical" evidence="8">
    <location>
        <begin position="175"/>
        <end position="196"/>
    </location>
</feature>
<sequence>MSESAAATAASNKSRFVTAVWAIVWKDLQIEKHTRQTVSAMVMFSLVTVVMFNFALETELDAARSVSTGLLWATILLAGTLGLNRSLGIEQENQTIDALLIAPIDRRALYLAKVISVTIFTLLLEVVLVFVFIIFFNKPFWQPIVLLTLLLGTIGYISAGVLITSMTMQTRAKEVLLPILLLPLVLPLILPAATAVGE</sequence>
<gene>
    <name evidence="9" type="ORF">MNBD_CHLOROFLEXI01-4091</name>
</gene>
<feature type="transmembrane region" description="Helical" evidence="8">
    <location>
        <begin position="140"/>
        <end position="163"/>
    </location>
</feature>
<dbReference type="EMBL" id="UOEU01000248">
    <property type="protein sequence ID" value="VAW31554.1"/>
    <property type="molecule type" value="Genomic_DNA"/>
</dbReference>
<protein>
    <recommendedName>
        <fullName evidence="10">ABC transporter involved in cytochrome c biogenesis, CcmB subunit</fullName>
    </recommendedName>
</protein>
<proteinExistence type="inferred from homology"/>
<evidence type="ECO:0000256" key="8">
    <source>
        <dbReference type="SAM" id="Phobius"/>
    </source>
</evidence>
<accession>A0A3B0VIS1</accession>
<keyword evidence="7 8" id="KW-0472">Membrane</keyword>
<dbReference type="PANTHER" id="PTHR30070:SF1">
    <property type="entry name" value="CYTOCHROME C BIOGENESIS B-RELATED"/>
    <property type="match status" value="1"/>
</dbReference>
<dbReference type="PRINTS" id="PR01414">
    <property type="entry name" value="CCMBBIOGNSIS"/>
</dbReference>
<evidence type="ECO:0000256" key="6">
    <source>
        <dbReference type="ARBA" id="ARBA00022989"/>
    </source>
</evidence>
<keyword evidence="6 8" id="KW-1133">Transmembrane helix</keyword>
<keyword evidence="5" id="KW-0201">Cytochrome c-type biogenesis</keyword>